<evidence type="ECO:0000256" key="1">
    <source>
        <dbReference type="SAM" id="SignalP"/>
    </source>
</evidence>
<dbReference type="RefSeq" id="WP_126126332.1">
    <property type="nucleotide sequence ID" value="NZ_CP034464.1"/>
</dbReference>
<evidence type="ECO:0000313" key="3">
    <source>
        <dbReference type="EMBL" id="AZP10933.1"/>
    </source>
</evidence>
<evidence type="ECO:0000259" key="2">
    <source>
        <dbReference type="Pfam" id="PF07589"/>
    </source>
</evidence>
<dbReference type="AlphaFoldDB" id="A0A3S9HFQ7"/>
<dbReference type="Proteomes" id="UP000275663">
    <property type="component" value="Chromosome"/>
</dbReference>
<organism evidence="3 4">
    <name type="scientific">Undibacterium parvum</name>
    <dbReference type="NCBI Taxonomy" id="401471"/>
    <lineage>
        <taxon>Bacteria</taxon>
        <taxon>Pseudomonadati</taxon>
        <taxon>Pseudomonadota</taxon>
        <taxon>Betaproteobacteria</taxon>
        <taxon>Burkholderiales</taxon>
        <taxon>Oxalobacteraceae</taxon>
        <taxon>Undibacterium</taxon>
    </lineage>
</organism>
<sequence length="186" mass="19578">MNVFNTVASATPKLLGALSLVAGLTISATAQAAPVIDLGTLAEGTTTYSAIHQNKFSDDFKFTLANMSNLGTKTEKLNISFLGLFDVTSIKNLKFSLFSDAAHTHLLGLGLNNSFNSLSAGNYFATISGKANGPLLNLGQYKLSLNVSSMTPPVPEAETYAMLLAGLGVIGAISRRRQQKTSTFLA</sequence>
<dbReference type="Pfam" id="PF07589">
    <property type="entry name" value="PEP-CTERM"/>
    <property type="match status" value="1"/>
</dbReference>
<keyword evidence="1" id="KW-0732">Signal</keyword>
<dbReference type="OrthoDB" id="8708738at2"/>
<feature type="signal peptide" evidence="1">
    <location>
        <begin position="1"/>
        <end position="32"/>
    </location>
</feature>
<reference evidence="3 4" key="1">
    <citation type="journal article" date="2011" name="Int. J. Syst. Evol. Microbiol.">
        <title>Description of Undibacterium oligocarboniphilum sp. nov., isolated from purified water, and Undibacterium pigrum strain CCUG 49012 as the type strain of Undibacterium parvum sp. nov., and emended descriptions of the genus Undibacterium and the species Undibacterium pigrum.</title>
        <authorList>
            <person name="Eder W."/>
            <person name="Wanner G."/>
            <person name="Ludwig W."/>
            <person name="Busse H.J."/>
            <person name="Ziemke-Kageler F."/>
            <person name="Lang E."/>
        </authorList>
    </citation>
    <scope>NUCLEOTIDE SEQUENCE [LARGE SCALE GENOMIC DNA]</scope>
    <source>
        <strain evidence="3 4">DSM 23061</strain>
    </source>
</reference>
<dbReference type="InterPro" id="IPR013424">
    <property type="entry name" value="Ice-binding_C"/>
</dbReference>
<dbReference type="EMBL" id="CP034464">
    <property type="protein sequence ID" value="AZP10933.1"/>
    <property type="molecule type" value="Genomic_DNA"/>
</dbReference>
<feature type="domain" description="Ice-binding protein C-terminal" evidence="2">
    <location>
        <begin position="153"/>
        <end position="177"/>
    </location>
</feature>
<dbReference type="KEGG" id="upv:EJN92_02210"/>
<dbReference type="NCBIfam" id="NF038126">
    <property type="entry name" value="PEP_CTERM_FxDxF"/>
    <property type="match status" value="1"/>
</dbReference>
<protein>
    <submittedName>
        <fullName evidence="3">PEP-CTERM sorting domain-containing protein</fullName>
    </submittedName>
</protein>
<keyword evidence="4" id="KW-1185">Reference proteome</keyword>
<proteinExistence type="predicted"/>
<name>A0A3S9HFQ7_9BURK</name>
<feature type="chain" id="PRO_5019436092" evidence="1">
    <location>
        <begin position="33"/>
        <end position="186"/>
    </location>
</feature>
<evidence type="ECO:0000313" key="4">
    <source>
        <dbReference type="Proteomes" id="UP000275663"/>
    </source>
</evidence>
<gene>
    <name evidence="3" type="ORF">EJN92_02210</name>
</gene>
<accession>A0A3S9HFQ7</accession>